<evidence type="ECO:0000256" key="6">
    <source>
        <dbReference type="RuleBase" id="RU366058"/>
    </source>
</evidence>
<keyword evidence="5 6" id="KW-0472">Membrane</keyword>
<organism evidence="8 9">
    <name type="scientific">Alteribacter keqinensis</name>
    <dbReference type="NCBI Taxonomy" id="2483800"/>
    <lineage>
        <taxon>Bacteria</taxon>
        <taxon>Bacillati</taxon>
        <taxon>Bacillota</taxon>
        <taxon>Bacilli</taxon>
        <taxon>Bacillales</taxon>
        <taxon>Bacillaceae</taxon>
        <taxon>Alteribacter</taxon>
    </lineage>
</organism>
<keyword evidence="3 6" id="KW-0812">Transmembrane</keyword>
<dbReference type="GO" id="GO:0005886">
    <property type="term" value="C:plasma membrane"/>
    <property type="evidence" value="ECO:0007669"/>
    <property type="project" value="UniProtKB-SubCell"/>
</dbReference>
<keyword evidence="2 6" id="KW-1003">Cell membrane</keyword>
<keyword evidence="4 6" id="KW-1133">Transmembrane helix</keyword>
<evidence type="ECO:0000256" key="1">
    <source>
        <dbReference type="ARBA" id="ARBA00004651"/>
    </source>
</evidence>
<accession>A0A3M7TXE5</accession>
<evidence type="ECO:0000256" key="3">
    <source>
        <dbReference type="ARBA" id="ARBA00022692"/>
    </source>
</evidence>
<evidence type="ECO:0000256" key="5">
    <source>
        <dbReference type="ARBA" id="ARBA00023136"/>
    </source>
</evidence>
<evidence type="ECO:0000256" key="4">
    <source>
        <dbReference type="ARBA" id="ARBA00022989"/>
    </source>
</evidence>
<comment type="caution">
    <text evidence="6">Lacks conserved residue(s) required for the propagation of feature annotation.</text>
</comment>
<dbReference type="EMBL" id="RHIB01000001">
    <property type="protein sequence ID" value="RNA69444.1"/>
    <property type="molecule type" value="Genomic_DNA"/>
</dbReference>
<dbReference type="AlphaFoldDB" id="A0A3M7TXE5"/>
<evidence type="ECO:0000313" key="9">
    <source>
        <dbReference type="Proteomes" id="UP000278746"/>
    </source>
</evidence>
<comment type="subcellular location">
    <subcellularLocation>
        <location evidence="1 6">Cell membrane</location>
        <topology evidence="1 6">Multi-pass membrane protein</topology>
    </subcellularLocation>
</comment>
<dbReference type="Proteomes" id="UP000278746">
    <property type="component" value="Unassembled WGS sequence"/>
</dbReference>
<dbReference type="Pfam" id="PF09335">
    <property type="entry name" value="VTT_dom"/>
    <property type="match status" value="1"/>
</dbReference>
<protein>
    <recommendedName>
        <fullName evidence="6">TVP38/TMEM64 family membrane protein</fullName>
    </recommendedName>
</protein>
<dbReference type="RefSeq" id="WP_122896964.1">
    <property type="nucleotide sequence ID" value="NZ_RHIB01000001.1"/>
</dbReference>
<feature type="transmembrane region" description="Helical" evidence="6">
    <location>
        <begin position="191"/>
        <end position="212"/>
    </location>
</feature>
<dbReference type="PANTHER" id="PTHR12677:SF59">
    <property type="entry name" value="GOLGI APPARATUS MEMBRANE PROTEIN TVP38-RELATED"/>
    <property type="match status" value="1"/>
</dbReference>
<gene>
    <name evidence="8" type="ORF">EBO34_05765</name>
</gene>
<dbReference type="InterPro" id="IPR032816">
    <property type="entry name" value="VTT_dom"/>
</dbReference>
<feature type="transmembrane region" description="Helical" evidence="6">
    <location>
        <begin position="83"/>
        <end position="103"/>
    </location>
</feature>
<dbReference type="InterPro" id="IPR015414">
    <property type="entry name" value="TMEM64"/>
</dbReference>
<proteinExistence type="inferred from homology"/>
<feature type="transmembrane region" description="Helical" evidence="6">
    <location>
        <begin position="161"/>
        <end position="185"/>
    </location>
</feature>
<feature type="transmembrane region" description="Helical" evidence="6">
    <location>
        <begin position="43"/>
        <end position="71"/>
    </location>
</feature>
<comment type="similarity">
    <text evidence="6">Belongs to the TVP38/TMEM64 family.</text>
</comment>
<evidence type="ECO:0000259" key="7">
    <source>
        <dbReference type="Pfam" id="PF09335"/>
    </source>
</evidence>
<dbReference type="PANTHER" id="PTHR12677">
    <property type="entry name" value="GOLGI APPARATUS MEMBRANE PROTEIN TVP38-RELATED"/>
    <property type="match status" value="1"/>
</dbReference>
<feature type="domain" description="VTT" evidence="7">
    <location>
        <begin position="64"/>
        <end position="179"/>
    </location>
</feature>
<comment type="caution">
    <text evidence="8">The sequence shown here is derived from an EMBL/GenBank/DDBJ whole genome shotgun (WGS) entry which is preliminary data.</text>
</comment>
<name>A0A3M7TXE5_9BACI</name>
<dbReference type="OrthoDB" id="2381682at2"/>
<keyword evidence="9" id="KW-1185">Reference proteome</keyword>
<evidence type="ECO:0000256" key="2">
    <source>
        <dbReference type="ARBA" id="ARBA00022475"/>
    </source>
</evidence>
<sequence>MKKWLILAVLLGLFTVAWQSDWVSAARSNNVEYFIDTLFEDMGYGLLLVTIPLMIIQNVITLFPVVLIILVHIMAFGVFEGGLYSLAGTVLGAWVCFLLVKYFNFNWTERIWNKRKSSLSRYYRWIKEYGVFTIVALRSIPVFPSNLISFAAAFTPISLKAYIWSCVVGNLSMIWLLSLLTAPLWLESNDAFYTTFLSGYVLFALTVAGFYLRKAFYGKRGKPSFEKYIS</sequence>
<evidence type="ECO:0000313" key="8">
    <source>
        <dbReference type="EMBL" id="RNA69444.1"/>
    </source>
</evidence>
<reference evidence="8 9" key="1">
    <citation type="submission" date="2018-10" db="EMBL/GenBank/DDBJ databases">
        <title>Bacillus Keqinensis sp. nov., a moderately halophilic bacterium isolated from a saline-alkaline lake.</title>
        <authorList>
            <person name="Wang H."/>
        </authorList>
    </citation>
    <scope>NUCLEOTIDE SEQUENCE [LARGE SCALE GENOMIC DNA]</scope>
    <source>
        <strain evidence="8 9">KQ-3</strain>
    </source>
</reference>